<dbReference type="Proteomes" id="UP001549291">
    <property type="component" value="Unassembled WGS sequence"/>
</dbReference>
<accession>A0ABV2RH94</accession>
<keyword evidence="2" id="KW-1185">Reference proteome</keyword>
<protein>
    <submittedName>
        <fullName evidence="1">Uncharacterized protein</fullName>
    </submittedName>
</protein>
<reference evidence="1 2" key="1">
    <citation type="submission" date="2024-06" db="EMBL/GenBank/DDBJ databases">
        <title>Genomic Encyclopedia of Type Strains, Phase V (KMG-V): Genome sequencing to study the core and pangenomes of soil and plant-associated prokaryotes.</title>
        <authorList>
            <person name="Whitman W."/>
        </authorList>
    </citation>
    <scope>NUCLEOTIDE SEQUENCE [LARGE SCALE GENOMIC DNA]</scope>
    <source>
        <strain evidence="1 2">USDA 160</strain>
    </source>
</reference>
<comment type="caution">
    <text evidence="1">The sequence shown here is derived from an EMBL/GenBank/DDBJ whole genome shotgun (WGS) entry which is preliminary data.</text>
</comment>
<name>A0ABV2RH94_BRAJP</name>
<evidence type="ECO:0000313" key="1">
    <source>
        <dbReference type="EMBL" id="MET4716299.1"/>
    </source>
</evidence>
<proteinExistence type="predicted"/>
<sequence length="31" mass="3413">MMIANRAIHAYQAKAPQPFSVESGQQVVRIA</sequence>
<organism evidence="1 2">
    <name type="scientific">Bradyrhizobium japonicum</name>
    <dbReference type="NCBI Taxonomy" id="375"/>
    <lineage>
        <taxon>Bacteria</taxon>
        <taxon>Pseudomonadati</taxon>
        <taxon>Pseudomonadota</taxon>
        <taxon>Alphaproteobacteria</taxon>
        <taxon>Hyphomicrobiales</taxon>
        <taxon>Nitrobacteraceae</taxon>
        <taxon>Bradyrhizobium</taxon>
    </lineage>
</organism>
<gene>
    <name evidence="1" type="ORF">ABIF63_000402</name>
</gene>
<evidence type="ECO:0000313" key="2">
    <source>
        <dbReference type="Proteomes" id="UP001549291"/>
    </source>
</evidence>
<dbReference type="EMBL" id="JBEPTQ010000001">
    <property type="protein sequence ID" value="MET4716299.1"/>
    <property type="molecule type" value="Genomic_DNA"/>
</dbReference>